<sequence>MWQITTNLSIRLNLPRQSSRAIRNDLQKPCLFVRKTKEDKMDRPFHFSVLRYINWLSFLILFLSVIQTQAQYDSVYVDGRWRTFLVHLPPEYDSAQDTLFSLILAMHGGFGSAYNMENQSQLSAKADTAANPFIVVYPEGVKSPSGIRTWNAGDCCGYARDNDIDDVHFISVLIDTLLYRYAVDYRRVYATGMSNGGMMSYRLAAELTLKLAAIAPVASSMTLDGPWTPSRPMPIIHFHSYQDENVPYYGGVGSGFSDHYNPPVDSVLNVWAGLNGCTVNNDTVYHETGEYLFKVWTQCDNDADIHLYVTYDGGHSWPGGEKGSIFGDPPSEKINADDLMWSFFLQHPAEGNTSVLPNTISDVGTFRLWPNYPNPFNPETVIRYTLSGGDNSPVEVRLAVYDVLGRFIKTLVKERQFAGTYSVSFNAGNLPSGVYYLRLEAGKRQQVRKMVLMR</sequence>
<evidence type="ECO:0000256" key="5">
    <source>
        <dbReference type="ARBA" id="ARBA00022801"/>
    </source>
</evidence>
<gene>
    <name evidence="10" type="ORF">ENK44_11750</name>
</gene>
<organism evidence="10">
    <name type="scientific">Caldithrix abyssi</name>
    <dbReference type="NCBI Taxonomy" id="187145"/>
    <lineage>
        <taxon>Bacteria</taxon>
        <taxon>Pseudomonadati</taxon>
        <taxon>Calditrichota</taxon>
        <taxon>Calditrichia</taxon>
        <taxon>Calditrichales</taxon>
        <taxon>Calditrichaceae</taxon>
        <taxon>Caldithrix</taxon>
    </lineage>
</organism>
<dbReference type="InterPro" id="IPR010126">
    <property type="entry name" value="Esterase_phb"/>
</dbReference>
<comment type="caution">
    <text evidence="10">The sequence shown here is derived from an EMBL/GenBank/DDBJ whole genome shotgun (WGS) entry which is preliminary data.</text>
</comment>
<dbReference type="InterPro" id="IPR029058">
    <property type="entry name" value="AB_hydrolase_fold"/>
</dbReference>
<evidence type="ECO:0000256" key="7">
    <source>
        <dbReference type="ARBA" id="ARBA00023326"/>
    </source>
</evidence>
<evidence type="ECO:0000256" key="1">
    <source>
        <dbReference type="ARBA" id="ARBA00004613"/>
    </source>
</evidence>
<dbReference type="PANTHER" id="PTHR38050">
    <property type="match status" value="1"/>
</dbReference>
<evidence type="ECO:0000256" key="2">
    <source>
        <dbReference type="ARBA" id="ARBA00022525"/>
    </source>
</evidence>
<evidence type="ECO:0000256" key="3">
    <source>
        <dbReference type="ARBA" id="ARBA00022651"/>
    </source>
</evidence>
<name>A0A7V4WVZ1_CALAY</name>
<dbReference type="SUPFAM" id="SSF53474">
    <property type="entry name" value="alpha/beta-Hydrolases"/>
    <property type="match status" value="1"/>
</dbReference>
<keyword evidence="2" id="KW-0964">Secreted</keyword>
<dbReference type="GO" id="GO:0045493">
    <property type="term" value="P:xylan catabolic process"/>
    <property type="evidence" value="ECO:0007669"/>
    <property type="project" value="UniProtKB-KW"/>
</dbReference>
<dbReference type="InterPro" id="IPR026444">
    <property type="entry name" value="Secre_tail"/>
</dbReference>
<keyword evidence="8" id="KW-0812">Transmembrane</keyword>
<keyword evidence="7" id="KW-0624">Polysaccharide degradation</keyword>
<protein>
    <submittedName>
        <fullName evidence="10">T9SS type A sorting domain-containing protein</fullName>
    </submittedName>
</protein>
<dbReference type="GO" id="GO:0030600">
    <property type="term" value="F:feruloyl esterase activity"/>
    <property type="evidence" value="ECO:0007669"/>
    <property type="project" value="InterPro"/>
</dbReference>
<feature type="transmembrane region" description="Helical" evidence="8">
    <location>
        <begin position="49"/>
        <end position="66"/>
    </location>
</feature>
<dbReference type="Gene3D" id="3.40.50.1820">
    <property type="entry name" value="alpha/beta hydrolase"/>
    <property type="match status" value="1"/>
</dbReference>
<reference evidence="10" key="1">
    <citation type="journal article" date="2020" name="mSystems">
        <title>Genome- and Community-Level Interaction Insights into Carbon Utilization and Element Cycling Functions of Hydrothermarchaeota in Hydrothermal Sediment.</title>
        <authorList>
            <person name="Zhou Z."/>
            <person name="Liu Y."/>
            <person name="Xu W."/>
            <person name="Pan J."/>
            <person name="Luo Z.H."/>
            <person name="Li M."/>
        </authorList>
    </citation>
    <scope>NUCLEOTIDE SEQUENCE [LARGE SCALE GENOMIC DNA]</scope>
    <source>
        <strain evidence="10">HyVt-577</strain>
    </source>
</reference>
<keyword evidence="3" id="KW-0858">Xylan degradation</keyword>
<dbReference type="AlphaFoldDB" id="A0A7V4WVZ1"/>
<keyword evidence="8" id="KW-0472">Membrane</keyword>
<evidence type="ECO:0000313" key="10">
    <source>
        <dbReference type="EMBL" id="HGY56373.1"/>
    </source>
</evidence>
<keyword evidence="4" id="KW-0732">Signal</keyword>
<comment type="subcellular location">
    <subcellularLocation>
        <location evidence="1">Secreted</location>
    </subcellularLocation>
</comment>
<dbReference type="GO" id="GO:0005576">
    <property type="term" value="C:extracellular region"/>
    <property type="evidence" value="ECO:0007669"/>
    <property type="project" value="UniProtKB-SubCell"/>
</dbReference>
<accession>A0A7V4WVZ1</accession>
<evidence type="ECO:0000256" key="4">
    <source>
        <dbReference type="ARBA" id="ARBA00022729"/>
    </source>
</evidence>
<proteinExistence type="predicted"/>
<dbReference type="PANTHER" id="PTHR38050:SF2">
    <property type="entry name" value="FERULOYL ESTERASE C-RELATED"/>
    <property type="match status" value="1"/>
</dbReference>
<evidence type="ECO:0000256" key="8">
    <source>
        <dbReference type="SAM" id="Phobius"/>
    </source>
</evidence>
<dbReference type="Pfam" id="PF18962">
    <property type="entry name" value="Por_Secre_tail"/>
    <property type="match status" value="1"/>
</dbReference>
<dbReference type="InterPro" id="IPR043595">
    <property type="entry name" value="FaeB/C/D"/>
</dbReference>
<keyword evidence="6" id="KW-0119">Carbohydrate metabolism</keyword>
<evidence type="ECO:0000256" key="6">
    <source>
        <dbReference type="ARBA" id="ARBA00023277"/>
    </source>
</evidence>
<keyword evidence="8" id="KW-1133">Transmembrane helix</keyword>
<dbReference type="Proteomes" id="UP000885779">
    <property type="component" value="Unassembled WGS sequence"/>
</dbReference>
<dbReference type="NCBIfam" id="TIGR04183">
    <property type="entry name" value="Por_Secre_tail"/>
    <property type="match status" value="1"/>
</dbReference>
<dbReference type="EMBL" id="DRQG01000109">
    <property type="protein sequence ID" value="HGY56373.1"/>
    <property type="molecule type" value="Genomic_DNA"/>
</dbReference>
<dbReference type="Pfam" id="PF10503">
    <property type="entry name" value="Esterase_PHB"/>
    <property type="match status" value="1"/>
</dbReference>
<feature type="domain" description="Secretion system C-terminal sorting" evidence="9">
    <location>
        <begin position="372"/>
        <end position="451"/>
    </location>
</feature>
<evidence type="ECO:0000259" key="9">
    <source>
        <dbReference type="Pfam" id="PF18962"/>
    </source>
</evidence>
<dbReference type="Gene3D" id="2.60.40.4070">
    <property type="match status" value="1"/>
</dbReference>
<keyword evidence="5" id="KW-0378">Hydrolase</keyword>